<dbReference type="PANTHER" id="PTHR48228:SF5">
    <property type="entry name" value="ALPHA-METHYLACYL-COA RACEMASE"/>
    <property type="match status" value="1"/>
</dbReference>
<comment type="caution">
    <text evidence="2">The sequence shown here is derived from an EMBL/GenBank/DDBJ whole genome shotgun (WGS) entry which is preliminary data.</text>
</comment>
<sequence length="373" mass="39903">MAGPLAGLKIIEMAGIGPGPFCGMMLADHGAEVIRIDRPGARPEPVLGRSRKSVVCNVKTPEGIEVVKKLVAEADGFFEGLRPGVMERLGLGPDDLLAINPKLVYGRMTGWGQFGSYSQAAGHDINYIALSGALHAYGRRGEKPTPPINMVGDFGGGGMMLAFGMVSALLHAAKTGEGQVIDCAMTDGSAVLMGMIWGMYGAGIWKDERGVNLLDTGAHFYDTYETKDGKHVSIGSIEPQFYAELRRLAGLEDDAWDAQMDPAGWPDLKERIAEVFKTKTRDEWDDLMAATDVCFAPVLSMSEAPSHPHNKERETFVEVGGMMNPAPAPRYSKTSADRPTAPPKTGSATDDVLSGLGYSESDIAALREKKAVA</sequence>
<feature type="region of interest" description="Disordered" evidence="1">
    <location>
        <begin position="322"/>
        <end position="354"/>
    </location>
</feature>
<dbReference type="PANTHER" id="PTHR48228">
    <property type="entry name" value="SUCCINYL-COA--D-CITRAMALATE COA-TRANSFERASE"/>
    <property type="match status" value="1"/>
</dbReference>
<gene>
    <name evidence="2" type="ORF">B5C34_10515</name>
</gene>
<dbReference type="InterPro" id="IPR003673">
    <property type="entry name" value="CoA-Trfase_fam_III"/>
</dbReference>
<keyword evidence="3" id="KW-1185">Reference proteome</keyword>
<dbReference type="GO" id="GO:0003824">
    <property type="term" value="F:catalytic activity"/>
    <property type="evidence" value="ECO:0007669"/>
    <property type="project" value="InterPro"/>
</dbReference>
<dbReference type="EMBL" id="NFZT01000001">
    <property type="protein sequence ID" value="OWV33850.1"/>
    <property type="molecule type" value="Genomic_DNA"/>
</dbReference>
<proteinExistence type="predicted"/>
<reference evidence="3" key="1">
    <citation type="submission" date="2017-05" db="EMBL/GenBank/DDBJ databases">
        <authorList>
            <person name="Lin X."/>
        </authorList>
    </citation>
    <scope>NUCLEOTIDE SEQUENCE [LARGE SCALE GENOMIC DNA]</scope>
    <source>
        <strain evidence="3">JLT2012</strain>
    </source>
</reference>
<dbReference type="Gene3D" id="3.40.50.10540">
    <property type="entry name" value="Crotonobetainyl-coa:carnitine coa-transferase, domain 1"/>
    <property type="match status" value="1"/>
</dbReference>
<dbReference type="Gene3D" id="3.30.1540.10">
    <property type="entry name" value="formyl-coa transferase, domain 3"/>
    <property type="match status" value="1"/>
</dbReference>
<dbReference type="InterPro" id="IPR023606">
    <property type="entry name" value="CoA-Trfase_III_dom_1_sf"/>
</dbReference>
<dbReference type="Pfam" id="PF02515">
    <property type="entry name" value="CoA_transf_3"/>
    <property type="match status" value="1"/>
</dbReference>
<accession>A0A219B668</accession>
<evidence type="ECO:0000256" key="1">
    <source>
        <dbReference type="SAM" id="MobiDB-lite"/>
    </source>
</evidence>
<evidence type="ECO:0000313" key="2">
    <source>
        <dbReference type="EMBL" id="OWV33850.1"/>
    </source>
</evidence>
<dbReference type="AlphaFoldDB" id="A0A219B668"/>
<dbReference type="Proteomes" id="UP000198462">
    <property type="component" value="Unassembled WGS sequence"/>
</dbReference>
<evidence type="ECO:0000313" key="3">
    <source>
        <dbReference type="Proteomes" id="UP000198462"/>
    </source>
</evidence>
<dbReference type="OrthoDB" id="5720311at2"/>
<dbReference type="RefSeq" id="WP_088712574.1">
    <property type="nucleotide sequence ID" value="NZ_NFZT01000001.1"/>
</dbReference>
<dbReference type="SUPFAM" id="SSF89796">
    <property type="entry name" value="CoA-transferase family III (CaiB/BaiF)"/>
    <property type="match status" value="1"/>
</dbReference>
<name>A0A219B668_9SPHN</name>
<organism evidence="2 3">
    <name type="scientific">Pacificimonas flava</name>
    <dbReference type="NCBI Taxonomy" id="1234595"/>
    <lineage>
        <taxon>Bacteria</taxon>
        <taxon>Pseudomonadati</taxon>
        <taxon>Pseudomonadota</taxon>
        <taxon>Alphaproteobacteria</taxon>
        <taxon>Sphingomonadales</taxon>
        <taxon>Sphingosinicellaceae</taxon>
        <taxon>Pacificimonas</taxon>
    </lineage>
</organism>
<dbReference type="InterPro" id="IPR044855">
    <property type="entry name" value="CoA-Trfase_III_dom3_sf"/>
</dbReference>
<dbReference type="InterPro" id="IPR050509">
    <property type="entry name" value="CoA-transferase_III"/>
</dbReference>
<protein>
    <submittedName>
        <fullName evidence="2">Carnitine dehydratase</fullName>
    </submittedName>
</protein>
<dbReference type="STRING" id="1234595.C725_2413"/>